<dbReference type="EMBL" id="JAVYII010000004">
    <property type="protein sequence ID" value="MDT9593445.1"/>
    <property type="molecule type" value="Genomic_DNA"/>
</dbReference>
<reference evidence="2 3" key="1">
    <citation type="submission" date="2023-08" db="EMBL/GenBank/DDBJ databases">
        <title>Nocardioides seae sp. nov., a bacterium isolated from a soil.</title>
        <authorList>
            <person name="Wang X."/>
        </authorList>
    </citation>
    <scope>NUCLEOTIDE SEQUENCE [LARGE SCALE GENOMIC DNA]</scope>
    <source>
        <strain evidence="2 3">YZH12</strain>
    </source>
</reference>
<name>A0ABU3PXF0_9ACTN</name>
<evidence type="ECO:0000256" key="1">
    <source>
        <dbReference type="RuleBase" id="RU362001"/>
    </source>
</evidence>
<sequence>MSENLQVGEGTLVNAAERVSGARADVTQRCNQLATDIQGMAAQWRGQGGTAFQNLQNQWQERQRIVLDALGDLENALRGTQSTTTAADEAEAAAYVSKFPALDA</sequence>
<gene>
    <name evidence="2" type="ORF">RDV89_10230</name>
</gene>
<comment type="caution">
    <text evidence="2">The sequence shown here is derived from an EMBL/GenBank/DDBJ whole genome shotgun (WGS) entry which is preliminary data.</text>
</comment>
<evidence type="ECO:0000313" key="3">
    <source>
        <dbReference type="Proteomes" id="UP001268542"/>
    </source>
</evidence>
<dbReference type="SUPFAM" id="SSF140453">
    <property type="entry name" value="EsxAB dimer-like"/>
    <property type="match status" value="1"/>
</dbReference>
<accession>A0ABU3PXF0</accession>
<dbReference type="NCBIfam" id="TIGR03930">
    <property type="entry name" value="WXG100_ESAT6"/>
    <property type="match status" value="1"/>
</dbReference>
<evidence type="ECO:0000313" key="2">
    <source>
        <dbReference type="EMBL" id="MDT9593445.1"/>
    </source>
</evidence>
<dbReference type="RefSeq" id="WP_315732941.1">
    <property type="nucleotide sequence ID" value="NZ_JAVYII010000004.1"/>
</dbReference>
<dbReference type="Proteomes" id="UP001268542">
    <property type="component" value="Unassembled WGS sequence"/>
</dbReference>
<dbReference type="Gene3D" id="1.10.287.1060">
    <property type="entry name" value="ESAT-6-like"/>
    <property type="match status" value="1"/>
</dbReference>
<dbReference type="Pfam" id="PF06013">
    <property type="entry name" value="WXG100"/>
    <property type="match status" value="1"/>
</dbReference>
<comment type="similarity">
    <text evidence="1">Belongs to the WXG100 family.</text>
</comment>
<organism evidence="2 3">
    <name type="scientific">Nocardioides imazamoxiresistens</name>
    <dbReference type="NCBI Taxonomy" id="3231893"/>
    <lineage>
        <taxon>Bacteria</taxon>
        <taxon>Bacillati</taxon>
        <taxon>Actinomycetota</taxon>
        <taxon>Actinomycetes</taxon>
        <taxon>Propionibacteriales</taxon>
        <taxon>Nocardioidaceae</taxon>
        <taxon>Nocardioides</taxon>
    </lineage>
</organism>
<proteinExistence type="inferred from homology"/>
<dbReference type="InterPro" id="IPR010310">
    <property type="entry name" value="T7SS_ESAT-6-like"/>
</dbReference>
<protein>
    <recommendedName>
        <fullName evidence="1">ESAT-6-like protein</fullName>
    </recommendedName>
</protein>
<keyword evidence="3" id="KW-1185">Reference proteome</keyword>
<dbReference type="InterPro" id="IPR036689">
    <property type="entry name" value="ESAT-6-like_sf"/>
</dbReference>